<evidence type="ECO:0000256" key="2">
    <source>
        <dbReference type="SAM" id="MobiDB-lite"/>
    </source>
</evidence>
<protein>
    <submittedName>
        <fullName evidence="4">Cleavage stimulating factor 64</fullName>
    </submittedName>
</protein>
<dbReference type="GO" id="GO:0005847">
    <property type="term" value="C:mRNA cleavage and polyadenylation specificity factor complex"/>
    <property type="evidence" value="ECO:0007669"/>
    <property type="project" value="TreeGrafter"/>
</dbReference>
<dbReference type="PROSITE" id="PS50102">
    <property type="entry name" value="RRM"/>
    <property type="match status" value="1"/>
</dbReference>
<evidence type="ECO:0000256" key="1">
    <source>
        <dbReference type="PROSITE-ProRule" id="PRU00176"/>
    </source>
</evidence>
<dbReference type="FunFam" id="1.25.40.630:FF:000002">
    <property type="entry name" value="Cleavage stimulating factor 64"/>
    <property type="match status" value="1"/>
</dbReference>
<dbReference type="CDD" id="cd12398">
    <property type="entry name" value="RRM_CSTF2_RNA15_like"/>
    <property type="match status" value="1"/>
</dbReference>
<keyword evidence="1" id="KW-0694">RNA-binding</keyword>
<dbReference type="GO" id="GO:0003729">
    <property type="term" value="F:mRNA binding"/>
    <property type="evidence" value="ECO:0007669"/>
    <property type="project" value="TreeGrafter"/>
</dbReference>
<dbReference type="Gene3D" id="1.25.40.630">
    <property type="match status" value="1"/>
</dbReference>
<feature type="region of interest" description="Disordered" evidence="2">
    <location>
        <begin position="244"/>
        <end position="265"/>
    </location>
</feature>
<dbReference type="InterPro" id="IPR012677">
    <property type="entry name" value="Nucleotide-bd_a/b_plait_sf"/>
</dbReference>
<feature type="domain" description="RRM" evidence="3">
    <location>
        <begin position="1"/>
        <end position="74"/>
    </location>
</feature>
<dbReference type="PANTHER" id="PTHR45735:SF2">
    <property type="entry name" value="CLEAVAGE STIMULATION FACTOR SUBUNIT 2"/>
    <property type="match status" value="1"/>
</dbReference>
<feature type="non-terminal residue" evidence="4">
    <location>
        <position position="1"/>
    </location>
</feature>
<dbReference type="InterPro" id="IPR000504">
    <property type="entry name" value="RRM_dom"/>
</dbReference>
<comment type="caution">
    <text evidence="4">The sequence shown here is derived from an EMBL/GenBank/DDBJ whole genome shotgun (WGS) entry which is preliminary data.</text>
</comment>
<gene>
    <name evidence="4" type="primary">CSTF64_0</name>
    <name evidence="4" type="ORF">CFP56_038963</name>
</gene>
<evidence type="ECO:0000313" key="4">
    <source>
        <dbReference type="EMBL" id="KAK7820385.1"/>
    </source>
</evidence>
<sequence>GNIPYDATEEQLIEICQEVGPVVSFRLVIDRETGKPKGYGFCEYKDEETALSARRNLQGYEINGRQLRVDFAENDKGADRNREQGRGDLGLLLMLLLCEYNLKPCSFCYGHIKEPQKQLAGPAIHGESVHHQPIGLQIAITAAAVMAGTLGGAQAVMQSNPNGLHSQSALANDPLTLHLAKMSRIQLNEIMFELKAMATQNKELARQLLVARPQLPKALFQAQIMLGMVTPQMLQMPNIRQASGQLTQPPLHDRQQGQQSAAQTLPGLPLLPRTRCCLG</sequence>
<dbReference type="EMBL" id="PKMF04000742">
    <property type="protein sequence ID" value="KAK7820385.1"/>
    <property type="molecule type" value="Genomic_DNA"/>
</dbReference>
<dbReference type="SMART" id="SM00360">
    <property type="entry name" value="RRM"/>
    <property type="match status" value="1"/>
</dbReference>
<dbReference type="InterPro" id="IPR035979">
    <property type="entry name" value="RBD_domain_sf"/>
</dbReference>
<reference evidence="4 5" key="1">
    <citation type="journal article" date="2018" name="Sci. Data">
        <title>The draft genome sequence of cork oak.</title>
        <authorList>
            <person name="Ramos A.M."/>
            <person name="Usie A."/>
            <person name="Barbosa P."/>
            <person name="Barros P.M."/>
            <person name="Capote T."/>
            <person name="Chaves I."/>
            <person name="Simoes F."/>
            <person name="Abreu I."/>
            <person name="Carrasquinho I."/>
            <person name="Faro C."/>
            <person name="Guimaraes J.B."/>
            <person name="Mendonca D."/>
            <person name="Nobrega F."/>
            <person name="Rodrigues L."/>
            <person name="Saibo N.J.M."/>
            <person name="Varela M.C."/>
            <person name="Egas C."/>
            <person name="Matos J."/>
            <person name="Miguel C.M."/>
            <person name="Oliveira M.M."/>
            <person name="Ricardo C.P."/>
            <person name="Goncalves S."/>
        </authorList>
    </citation>
    <scope>NUCLEOTIDE SEQUENCE [LARGE SCALE GENOMIC DNA]</scope>
    <source>
        <strain evidence="5">cv. HL8</strain>
    </source>
</reference>
<dbReference type="InterPro" id="IPR025742">
    <property type="entry name" value="CSTF2_hinge"/>
</dbReference>
<dbReference type="Proteomes" id="UP000237347">
    <property type="component" value="Unassembled WGS sequence"/>
</dbReference>
<keyword evidence="5" id="KW-1185">Reference proteome</keyword>
<accession>A0AAW0J0K3</accession>
<dbReference type="Pfam" id="PF00076">
    <property type="entry name" value="RRM_1"/>
    <property type="match status" value="1"/>
</dbReference>
<name>A0AAW0J0K3_QUESU</name>
<proteinExistence type="predicted"/>
<dbReference type="SUPFAM" id="SSF54928">
    <property type="entry name" value="RNA-binding domain, RBD"/>
    <property type="match status" value="1"/>
</dbReference>
<dbReference type="Gene3D" id="3.30.70.330">
    <property type="match status" value="1"/>
</dbReference>
<organism evidence="4 5">
    <name type="scientific">Quercus suber</name>
    <name type="common">Cork oak</name>
    <dbReference type="NCBI Taxonomy" id="58331"/>
    <lineage>
        <taxon>Eukaryota</taxon>
        <taxon>Viridiplantae</taxon>
        <taxon>Streptophyta</taxon>
        <taxon>Embryophyta</taxon>
        <taxon>Tracheophyta</taxon>
        <taxon>Spermatophyta</taxon>
        <taxon>Magnoliopsida</taxon>
        <taxon>eudicotyledons</taxon>
        <taxon>Gunneridae</taxon>
        <taxon>Pentapetalae</taxon>
        <taxon>rosids</taxon>
        <taxon>fabids</taxon>
        <taxon>Fagales</taxon>
        <taxon>Fagaceae</taxon>
        <taxon>Quercus</taxon>
    </lineage>
</organism>
<evidence type="ECO:0000313" key="5">
    <source>
        <dbReference type="Proteomes" id="UP000237347"/>
    </source>
</evidence>
<evidence type="ECO:0000259" key="3">
    <source>
        <dbReference type="PROSITE" id="PS50102"/>
    </source>
</evidence>
<dbReference type="Pfam" id="PF14327">
    <property type="entry name" value="CSTF2_hinge"/>
    <property type="match status" value="1"/>
</dbReference>
<dbReference type="PANTHER" id="PTHR45735">
    <property type="entry name" value="CLEAVAGE STIMULATION FACTOR SUBUNIT 2"/>
    <property type="match status" value="1"/>
</dbReference>
<dbReference type="AlphaFoldDB" id="A0AAW0J0K3"/>